<feature type="domain" description="Glycosyl transferase family 1" evidence="1">
    <location>
        <begin position="197"/>
        <end position="374"/>
    </location>
</feature>
<dbReference type="InterPro" id="IPR028098">
    <property type="entry name" value="Glyco_trans_4-like_N"/>
</dbReference>
<evidence type="ECO:0000259" key="2">
    <source>
        <dbReference type="Pfam" id="PF13439"/>
    </source>
</evidence>
<dbReference type="KEGG" id="lacs:H4075_02160"/>
<proteinExistence type="predicted"/>
<sequence>MNKPRLLIILNRLAIGGPAFNVISGAAALSNEFEILLLAGAPDADEQAADYLLEQYKGFQFQKINSLKRSVLPGTDWRAYKDITQAIKKFKPQIVHTHGAKPGVLGRLAAYRLQVPVIVHTFHGHVFHSYFSGFTSKIIIRIEQWLAGFSSAIIAISETLKDELANKYNIASANNIKLIRLGIDTTQFCDEDGSKRTSFRNEFNLSNDTIAIGIVGRLVPVKNHRLFIETAAQVLKVKESNHKLQFFIVGDGTGRTSLQQLISSKQLKFAHAGSAEEGNAHFIFTSWRKDMDAVYAGLDIIMLTSLNEGTPVSIMEAMAAGKPVLSTNVGGISELISSGETGLLASTEHELVAGLSSLIANAWLREQLSAAAAKDAARFSKSAELAALSSLYHSLPGSA</sequence>
<dbReference type="Proteomes" id="UP000515344">
    <property type="component" value="Chromosome"/>
</dbReference>
<reference evidence="4" key="1">
    <citation type="submission" date="2020-08" db="EMBL/GenBank/DDBJ databases">
        <title>Lacibacter sp. S13-6-6 genome sequencing.</title>
        <authorList>
            <person name="Jin L."/>
        </authorList>
    </citation>
    <scope>NUCLEOTIDE SEQUENCE [LARGE SCALE GENOMIC DNA]</scope>
    <source>
        <strain evidence="4">S13-6-6</strain>
    </source>
</reference>
<keyword evidence="4" id="KW-1185">Reference proteome</keyword>
<evidence type="ECO:0000313" key="4">
    <source>
        <dbReference type="Proteomes" id="UP000515344"/>
    </source>
</evidence>
<dbReference type="Pfam" id="PF00534">
    <property type="entry name" value="Glycos_transf_1"/>
    <property type="match status" value="1"/>
</dbReference>
<dbReference type="PANTHER" id="PTHR45947">
    <property type="entry name" value="SULFOQUINOVOSYL TRANSFERASE SQD2"/>
    <property type="match status" value="1"/>
</dbReference>
<feature type="domain" description="Glycosyltransferase subfamily 4-like N-terminal" evidence="2">
    <location>
        <begin position="35"/>
        <end position="186"/>
    </location>
</feature>
<protein>
    <submittedName>
        <fullName evidence="3">Glycosyltransferase</fullName>
    </submittedName>
</protein>
<dbReference type="Gene3D" id="3.40.50.2000">
    <property type="entry name" value="Glycogen Phosphorylase B"/>
    <property type="match status" value="2"/>
</dbReference>
<dbReference type="AlphaFoldDB" id="A0A7G5XHR8"/>
<evidence type="ECO:0000313" key="3">
    <source>
        <dbReference type="EMBL" id="QNA45021.1"/>
    </source>
</evidence>
<evidence type="ECO:0000259" key="1">
    <source>
        <dbReference type="Pfam" id="PF00534"/>
    </source>
</evidence>
<dbReference type="InterPro" id="IPR050194">
    <property type="entry name" value="Glycosyltransferase_grp1"/>
</dbReference>
<dbReference type="RefSeq" id="WP_182803714.1">
    <property type="nucleotide sequence ID" value="NZ_CP060007.1"/>
</dbReference>
<organism evidence="3 4">
    <name type="scientific">Lacibacter sediminis</name>
    <dbReference type="NCBI Taxonomy" id="2760713"/>
    <lineage>
        <taxon>Bacteria</taxon>
        <taxon>Pseudomonadati</taxon>
        <taxon>Bacteroidota</taxon>
        <taxon>Chitinophagia</taxon>
        <taxon>Chitinophagales</taxon>
        <taxon>Chitinophagaceae</taxon>
        <taxon>Lacibacter</taxon>
    </lineage>
</organism>
<dbReference type="GO" id="GO:0016758">
    <property type="term" value="F:hexosyltransferase activity"/>
    <property type="evidence" value="ECO:0007669"/>
    <property type="project" value="TreeGrafter"/>
</dbReference>
<dbReference type="SUPFAM" id="SSF53756">
    <property type="entry name" value="UDP-Glycosyltransferase/glycogen phosphorylase"/>
    <property type="match status" value="1"/>
</dbReference>
<name>A0A7G5XHR8_9BACT</name>
<dbReference type="InterPro" id="IPR001296">
    <property type="entry name" value="Glyco_trans_1"/>
</dbReference>
<dbReference type="EMBL" id="CP060007">
    <property type="protein sequence ID" value="QNA45021.1"/>
    <property type="molecule type" value="Genomic_DNA"/>
</dbReference>
<dbReference type="Pfam" id="PF13439">
    <property type="entry name" value="Glyco_transf_4"/>
    <property type="match status" value="1"/>
</dbReference>
<gene>
    <name evidence="3" type="ORF">H4075_02160</name>
</gene>
<dbReference type="PANTHER" id="PTHR45947:SF3">
    <property type="entry name" value="SULFOQUINOVOSYL TRANSFERASE SQD2"/>
    <property type="match status" value="1"/>
</dbReference>
<accession>A0A7G5XHR8</accession>